<evidence type="ECO:0000313" key="2">
    <source>
        <dbReference type="EMBL" id="KAG1779581.1"/>
    </source>
</evidence>
<dbReference type="OrthoDB" id="2690426at2759"/>
<proteinExistence type="predicted"/>
<dbReference type="EMBL" id="JABBWD010000011">
    <property type="protein sequence ID" value="KAG1779581.1"/>
    <property type="molecule type" value="Genomic_DNA"/>
</dbReference>
<feature type="compositionally biased region" description="Acidic residues" evidence="1">
    <location>
        <begin position="317"/>
        <end position="326"/>
    </location>
</feature>
<dbReference type="AlphaFoldDB" id="A0A9P7D5S0"/>
<protein>
    <submittedName>
        <fullName evidence="2">Uncharacterized protein</fullName>
    </submittedName>
</protein>
<comment type="caution">
    <text evidence="2">The sequence shown here is derived from an EMBL/GenBank/DDBJ whole genome shotgun (WGS) entry which is preliminary data.</text>
</comment>
<name>A0A9P7D5S0_9AGAM</name>
<feature type="region of interest" description="Disordered" evidence="1">
    <location>
        <begin position="1"/>
        <end position="25"/>
    </location>
</feature>
<feature type="region of interest" description="Disordered" evidence="1">
    <location>
        <begin position="302"/>
        <end position="326"/>
    </location>
</feature>
<dbReference type="Proteomes" id="UP000714275">
    <property type="component" value="Unassembled WGS sequence"/>
</dbReference>
<keyword evidence="3" id="KW-1185">Reference proteome</keyword>
<accession>A0A9P7D5S0</accession>
<evidence type="ECO:0000313" key="3">
    <source>
        <dbReference type="Proteomes" id="UP000714275"/>
    </source>
</evidence>
<feature type="compositionally biased region" description="Polar residues" evidence="1">
    <location>
        <begin position="1"/>
        <end position="19"/>
    </location>
</feature>
<organism evidence="2 3">
    <name type="scientific">Suillus placidus</name>
    <dbReference type="NCBI Taxonomy" id="48579"/>
    <lineage>
        <taxon>Eukaryota</taxon>
        <taxon>Fungi</taxon>
        <taxon>Dikarya</taxon>
        <taxon>Basidiomycota</taxon>
        <taxon>Agaricomycotina</taxon>
        <taxon>Agaricomycetes</taxon>
        <taxon>Agaricomycetidae</taxon>
        <taxon>Boletales</taxon>
        <taxon>Suillineae</taxon>
        <taxon>Suillaceae</taxon>
        <taxon>Suillus</taxon>
    </lineage>
</organism>
<reference evidence="2" key="1">
    <citation type="journal article" date="2020" name="New Phytol.">
        <title>Comparative genomics reveals dynamic genome evolution in host specialist ectomycorrhizal fungi.</title>
        <authorList>
            <person name="Lofgren L.A."/>
            <person name="Nguyen N.H."/>
            <person name="Vilgalys R."/>
            <person name="Ruytinx J."/>
            <person name="Liao H.L."/>
            <person name="Branco S."/>
            <person name="Kuo A."/>
            <person name="LaButti K."/>
            <person name="Lipzen A."/>
            <person name="Andreopoulos W."/>
            <person name="Pangilinan J."/>
            <person name="Riley R."/>
            <person name="Hundley H."/>
            <person name="Na H."/>
            <person name="Barry K."/>
            <person name="Grigoriev I.V."/>
            <person name="Stajich J.E."/>
            <person name="Kennedy P.G."/>
        </authorList>
    </citation>
    <scope>NUCLEOTIDE SEQUENCE</scope>
    <source>
        <strain evidence="2">DOB743</strain>
    </source>
</reference>
<sequence>MTESTPHTSSHGSNSSVPNTGMPMGQIPWRQPAYIPGYGPPQNYPYGMPLNGTHGAAPQYAPVAPTAAAPPPQYPPAPPQYHQPFPSTSLPGAVNPYVPPMQPQGYLQQPHGAGLASGSAQVPHFSVAKKRVAEDLGARDAKRTKVASCSMKNDPLFKPVLDQHGQFDGTFFCSRDGMVLNPESYLKHIKTKKHLGFKLEKYKCPSPVCHKTYTRRDACKRHWDDGCAKLAPEGARLSYADAHQLFVGSAPVAPMAAPTAPFTYHYPYPMPVASMSQNMQIAPPAASVDAQAHGTPSFLDPALCLPQPRENDTVTEPVEDDDEDDDAEFWEANEIRDIQEM</sequence>
<gene>
    <name evidence="2" type="ORF">EV702DRAFT_76567</name>
</gene>
<evidence type="ECO:0000256" key="1">
    <source>
        <dbReference type="SAM" id="MobiDB-lite"/>
    </source>
</evidence>